<evidence type="ECO:0000259" key="3">
    <source>
        <dbReference type="PROSITE" id="PS50093"/>
    </source>
</evidence>
<dbReference type="Pfam" id="PF18911">
    <property type="entry name" value="PKD_4"/>
    <property type="match status" value="1"/>
</dbReference>
<dbReference type="GO" id="GO:0005975">
    <property type="term" value="P:carbohydrate metabolic process"/>
    <property type="evidence" value="ECO:0007669"/>
    <property type="project" value="UniProtKB-ARBA"/>
</dbReference>
<reference evidence="4 5" key="1">
    <citation type="submission" date="2017-11" db="EMBL/GenBank/DDBJ databases">
        <title>Draft genome of Arthrobacter agilis strain UMCV2, a plant growth-promoting rhizobacterium and biocontrol capacity of phytopathogenic fungi.</title>
        <authorList>
            <person name="Martinez-Camara R."/>
            <person name="Santoyo G."/>
            <person name="Moreno-Hagelsieb G."/>
            <person name="Valencia-Cantero E."/>
        </authorList>
    </citation>
    <scope>NUCLEOTIDE SEQUENCE [LARGE SCALE GENOMIC DNA]</scope>
    <source>
        <strain evidence="4 5">UMCV2</strain>
    </source>
</reference>
<dbReference type="PANTHER" id="PTHR22953:SF153">
    <property type="entry name" value="PURPLE ACID PHOSPHATASE"/>
    <property type="match status" value="1"/>
</dbReference>
<accession>A0A2L0UD62</accession>
<feature type="signal peptide" evidence="2">
    <location>
        <begin position="1"/>
        <end position="24"/>
    </location>
</feature>
<dbReference type="CDD" id="cd00146">
    <property type="entry name" value="PKD"/>
    <property type="match status" value="1"/>
</dbReference>
<feature type="domain" description="PKD" evidence="3">
    <location>
        <begin position="351"/>
        <end position="439"/>
    </location>
</feature>
<dbReference type="InterPro" id="IPR000601">
    <property type="entry name" value="PKD_dom"/>
</dbReference>
<evidence type="ECO:0000313" key="5">
    <source>
        <dbReference type="Proteomes" id="UP000239187"/>
    </source>
</evidence>
<dbReference type="InterPro" id="IPR035986">
    <property type="entry name" value="PKD_dom_sf"/>
</dbReference>
<dbReference type="Gene3D" id="3.60.21.10">
    <property type="match status" value="1"/>
</dbReference>
<dbReference type="InterPro" id="IPR039331">
    <property type="entry name" value="PAPs-like"/>
</dbReference>
<organism evidence="4 5">
    <name type="scientific">Arthrobacter agilis</name>
    <dbReference type="NCBI Taxonomy" id="37921"/>
    <lineage>
        <taxon>Bacteria</taxon>
        <taxon>Bacillati</taxon>
        <taxon>Actinomycetota</taxon>
        <taxon>Actinomycetes</taxon>
        <taxon>Micrococcales</taxon>
        <taxon>Micrococcaceae</taxon>
        <taxon>Arthrobacter</taxon>
    </lineage>
</organism>
<evidence type="ECO:0000256" key="2">
    <source>
        <dbReference type="SAM" id="SignalP"/>
    </source>
</evidence>
<dbReference type="InterPro" id="IPR013783">
    <property type="entry name" value="Ig-like_fold"/>
</dbReference>
<proteinExistence type="predicted"/>
<dbReference type="EMBL" id="CP024915">
    <property type="protein sequence ID" value="AUZ87194.1"/>
    <property type="molecule type" value="Genomic_DNA"/>
</dbReference>
<dbReference type="SUPFAM" id="SSF56300">
    <property type="entry name" value="Metallo-dependent phosphatases"/>
    <property type="match status" value="1"/>
</dbReference>
<dbReference type="RefSeq" id="WP_208741170.1">
    <property type="nucleotide sequence ID" value="NZ_CP024915.1"/>
</dbReference>
<dbReference type="GO" id="GO:0003993">
    <property type="term" value="F:acid phosphatase activity"/>
    <property type="evidence" value="ECO:0007669"/>
    <property type="project" value="InterPro"/>
</dbReference>
<dbReference type="Pfam" id="PF00149">
    <property type="entry name" value="Metallophos"/>
    <property type="match status" value="1"/>
</dbReference>
<name>A0A2L0UD62_9MICC</name>
<dbReference type="AlphaFoldDB" id="A0A2L0UD62"/>
<feature type="chain" id="PRO_5038523544" description="PKD domain-containing protein" evidence="2">
    <location>
        <begin position="25"/>
        <end position="654"/>
    </location>
</feature>
<dbReference type="Proteomes" id="UP000239187">
    <property type="component" value="Chromosome"/>
</dbReference>
<dbReference type="InterPro" id="IPR029052">
    <property type="entry name" value="Metallo-depent_PP-like"/>
</dbReference>
<protein>
    <recommendedName>
        <fullName evidence="3">PKD domain-containing protein</fullName>
    </recommendedName>
</protein>
<dbReference type="InterPro" id="IPR004843">
    <property type="entry name" value="Calcineurin-like_PHP"/>
</dbReference>
<dbReference type="PROSITE" id="PS50093">
    <property type="entry name" value="PKD"/>
    <property type="match status" value="1"/>
</dbReference>
<sequence>MGARRSFVAGVACAFLVAGFFASSGDTGRVAAPAALQAVLDTPGTVHFTTSGDISASSQAATVLTQVRSIDPDLHLALGDLSYGATGAEQAWCDFVTSRVGAGFPFELLSGNHESDALNGNINDFSACLPNQLPGLVGTYGRQYYVDVPEVNPVVRYVMISPALTYPDGLWSYSAGSARYQWTAAAIDGARAAGVPWVVVGMHKPCLSVGQYSCEPGSALMNLLVSKKVDLVLSGHEHLYARSKQLAHGPSCSSVTPGTYTAGCVRDADNSLVKGAGTVFAIVGTGGTPLRDVDQGDTEGQYFAASSGLNAQPAFGNLEVSATATSLAADFRPAGTAAFTDSFTITAGTSTNEPPTAFFTSSCTDLTCFVDGSASSDPDGSIAGYAWTFGDGATAIGAVASHSYATAGTYTIGLTVTDNAGQTTATTRSLTVATPGQPVGLATDTFSRTVTNGFGTAEVGGSWTTTGTSSRYSVSDTGRVVFSTPGVTNNAYLAGVSSTATDLRMTVSADKRATGNGIYVSPIARRVLGVGSYQAKIVLRSTGAVGLSLARANATGGSEVVLQPAIDVPGLTLAAGDILAVRVQASGTNPTTLRAKVWKSGSAEPAAWQRSVTDTTAGLQAAGGIGVNMYLSSTATNAPVTLALDDLNAVTPTP</sequence>
<gene>
    <name evidence="4" type="ORF">CVO76_05760</name>
</gene>
<evidence type="ECO:0000256" key="1">
    <source>
        <dbReference type="ARBA" id="ARBA00022729"/>
    </source>
</evidence>
<keyword evidence="1 2" id="KW-0732">Signal</keyword>
<dbReference type="Gene3D" id="2.60.40.10">
    <property type="entry name" value="Immunoglobulins"/>
    <property type="match status" value="1"/>
</dbReference>
<dbReference type="SUPFAM" id="SSF49299">
    <property type="entry name" value="PKD domain"/>
    <property type="match status" value="1"/>
</dbReference>
<dbReference type="PANTHER" id="PTHR22953">
    <property type="entry name" value="ACID PHOSPHATASE RELATED"/>
    <property type="match status" value="1"/>
</dbReference>
<evidence type="ECO:0000313" key="4">
    <source>
        <dbReference type="EMBL" id="AUZ87194.1"/>
    </source>
</evidence>
<dbReference type="InterPro" id="IPR022409">
    <property type="entry name" value="PKD/Chitinase_dom"/>
</dbReference>
<dbReference type="SMART" id="SM00089">
    <property type="entry name" value="PKD"/>
    <property type="match status" value="1"/>
</dbReference>